<dbReference type="PROSITE" id="PS50206">
    <property type="entry name" value="RHODANESE_3"/>
    <property type="match status" value="2"/>
</dbReference>
<organism evidence="11 12">
    <name type="scientific">Nitratireductor mangrovi</name>
    <dbReference type="NCBI Taxonomy" id="2599600"/>
    <lineage>
        <taxon>Bacteria</taxon>
        <taxon>Pseudomonadati</taxon>
        <taxon>Pseudomonadota</taxon>
        <taxon>Alphaproteobacteria</taxon>
        <taxon>Hyphomicrobiales</taxon>
        <taxon>Phyllobacteriaceae</taxon>
        <taxon>Nitratireductor</taxon>
    </lineage>
</organism>
<evidence type="ECO:0000256" key="4">
    <source>
        <dbReference type="ARBA" id="ARBA00022737"/>
    </source>
</evidence>
<evidence type="ECO:0000259" key="10">
    <source>
        <dbReference type="PROSITE" id="PS50206"/>
    </source>
</evidence>
<comment type="subcellular location">
    <subcellularLocation>
        <location evidence="1">Cytoplasm</location>
    </subcellularLocation>
</comment>
<dbReference type="SUPFAM" id="SSF52821">
    <property type="entry name" value="Rhodanese/Cell cycle control phosphatase"/>
    <property type="match status" value="2"/>
</dbReference>
<dbReference type="AlphaFoldDB" id="A0A5B8KVY1"/>
<dbReference type="KEGG" id="niy:FQ775_04430"/>
<dbReference type="EMBL" id="CP042301">
    <property type="protein sequence ID" value="QDY99679.1"/>
    <property type="molecule type" value="Genomic_DNA"/>
</dbReference>
<dbReference type="Proteomes" id="UP000321389">
    <property type="component" value="Chromosome"/>
</dbReference>
<feature type="region of interest" description="Disordered" evidence="9">
    <location>
        <begin position="178"/>
        <end position="198"/>
    </location>
</feature>
<name>A0A5B8KVY1_9HYPH</name>
<evidence type="ECO:0000256" key="8">
    <source>
        <dbReference type="ARBA" id="ARBA00078354"/>
    </source>
</evidence>
<dbReference type="PANTHER" id="PTHR11364">
    <property type="entry name" value="THIOSULFATE SULFERTANSFERASE"/>
    <property type="match status" value="1"/>
</dbReference>
<dbReference type="SMART" id="SM00450">
    <property type="entry name" value="RHOD"/>
    <property type="match status" value="2"/>
</dbReference>
<dbReference type="InterPro" id="IPR036873">
    <property type="entry name" value="Rhodanese-like_dom_sf"/>
</dbReference>
<feature type="domain" description="Rhodanese" evidence="10">
    <location>
        <begin position="19"/>
        <end position="136"/>
    </location>
</feature>
<feature type="compositionally biased region" description="Basic and acidic residues" evidence="9">
    <location>
        <begin position="178"/>
        <end position="190"/>
    </location>
</feature>
<dbReference type="NCBIfam" id="NF008557">
    <property type="entry name" value="PRK11493.1"/>
    <property type="match status" value="1"/>
</dbReference>
<dbReference type="RefSeq" id="WP_146298333.1">
    <property type="nucleotide sequence ID" value="NZ_CP042301.2"/>
</dbReference>
<feature type="domain" description="Rhodanese" evidence="10">
    <location>
        <begin position="166"/>
        <end position="279"/>
    </location>
</feature>
<evidence type="ECO:0000256" key="3">
    <source>
        <dbReference type="ARBA" id="ARBA00022679"/>
    </source>
</evidence>
<dbReference type="Gene3D" id="3.40.250.10">
    <property type="entry name" value="Rhodanese-like domain"/>
    <property type="match status" value="2"/>
</dbReference>
<evidence type="ECO:0000256" key="1">
    <source>
        <dbReference type="ARBA" id="ARBA00004496"/>
    </source>
</evidence>
<dbReference type="GO" id="GO:0016784">
    <property type="term" value="F:3-mercaptopyruvate sulfurtransferase activity"/>
    <property type="evidence" value="ECO:0007669"/>
    <property type="project" value="UniProtKB-EC"/>
</dbReference>
<keyword evidence="3 11" id="KW-0808">Transferase</keyword>
<reference evidence="11" key="1">
    <citation type="submission" date="2020-04" db="EMBL/GenBank/DDBJ databases">
        <title>Nitratireductor sp. nov. isolated from mangrove soil.</title>
        <authorList>
            <person name="Ye Y."/>
        </authorList>
    </citation>
    <scope>NUCLEOTIDE SEQUENCE</scope>
    <source>
        <strain evidence="11">SY7</strain>
    </source>
</reference>
<dbReference type="GO" id="GO:0005737">
    <property type="term" value="C:cytoplasm"/>
    <property type="evidence" value="ECO:0007669"/>
    <property type="project" value="UniProtKB-SubCell"/>
</dbReference>
<dbReference type="FunFam" id="3.40.250.10:FF:000001">
    <property type="entry name" value="Sulfurtransferase"/>
    <property type="match status" value="1"/>
</dbReference>
<dbReference type="InterPro" id="IPR045078">
    <property type="entry name" value="TST/MPST-like"/>
</dbReference>
<evidence type="ECO:0000313" key="11">
    <source>
        <dbReference type="EMBL" id="QDY99679.1"/>
    </source>
</evidence>
<evidence type="ECO:0000313" key="12">
    <source>
        <dbReference type="Proteomes" id="UP000321389"/>
    </source>
</evidence>
<dbReference type="FunFam" id="3.40.250.10:FF:000015">
    <property type="entry name" value="Sulfurtransferase"/>
    <property type="match status" value="1"/>
</dbReference>
<dbReference type="CDD" id="cd01448">
    <property type="entry name" value="TST_Repeat_1"/>
    <property type="match status" value="1"/>
</dbReference>
<evidence type="ECO:0000256" key="7">
    <source>
        <dbReference type="ARBA" id="ARBA00070833"/>
    </source>
</evidence>
<dbReference type="InterPro" id="IPR001763">
    <property type="entry name" value="Rhodanese-like_dom"/>
</dbReference>
<accession>A0A5B8KVY1</accession>
<dbReference type="CDD" id="cd01449">
    <property type="entry name" value="TST_Repeat_2"/>
    <property type="match status" value="1"/>
</dbReference>
<keyword evidence="12" id="KW-1185">Reference proteome</keyword>
<dbReference type="OrthoDB" id="9781034at2"/>
<comment type="catalytic activity">
    <reaction evidence="5">
        <text>2-oxo-3-sulfanylpropanoate + [thioredoxin]-dithiol = [thioredoxin]-disulfide + hydrogen sulfide + pyruvate + H(+)</text>
        <dbReference type="Rhea" id="RHEA:21740"/>
        <dbReference type="Rhea" id="RHEA-COMP:10698"/>
        <dbReference type="Rhea" id="RHEA-COMP:10700"/>
        <dbReference type="ChEBI" id="CHEBI:15361"/>
        <dbReference type="ChEBI" id="CHEBI:15378"/>
        <dbReference type="ChEBI" id="CHEBI:29919"/>
        <dbReference type="ChEBI" id="CHEBI:29950"/>
        <dbReference type="ChEBI" id="CHEBI:50058"/>
        <dbReference type="ChEBI" id="CHEBI:57678"/>
        <dbReference type="EC" id="2.8.1.2"/>
    </reaction>
    <physiologicalReaction direction="left-to-right" evidence="5">
        <dbReference type="Rhea" id="RHEA:21741"/>
    </physiologicalReaction>
</comment>
<dbReference type="GO" id="GO:0004792">
    <property type="term" value="F:thiosulfate-cyanide sulfurtransferase activity"/>
    <property type="evidence" value="ECO:0007669"/>
    <property type="project" value="TreeGrafter"/>
</dbReference>
<keyword evidence="4" id="KW-0677">Repeat</keyword>
<keyword evidence="2" id="KW-0963">Cytoplasm</keyword>
<evidence type="ECO:0000256" key="2">
    <source>
        <dbReference type="ARBA" id="ARBA00022490"/>
    </source>
</evidence>
<evidence type="ECO:0000256" key="5">
    <source>
        <dbReference type="ARBA" id="ARBA00051793"/>
    </source>
</evidence>
<gene>
    <name evidence="11" type="primary">sseA</name>
    <name evidence="11" type="ORF">FQ775_04430</name>
</gene>
<sequence>MTDHPSFFVSTEWLAEHLDDPGLSVVDASWYLPAQGRDARAEYDAGHIPRAVFFDQDLVVDPDSDLPHALPSPRVFATFAASMGISEDDTIIVYDGPGLFSSARVWWMFRVMGAKKVFILEGGIDRWKAEGRFVTDKPTKIASCVFETDFQASRVAGLDDMRAIVDRQTAQIADARPAGRFEGTDPEPRAGMRSGHMPGARSVPAMALSRNGALLPPDELQKMFADAGVDLSGPVVTSCGSGVTAAIITLALETLGHTDNRLYDGSWTEWGGRADTPVETGPAKPAR</sequence>
<dbReference type="Pfam" id="PF00581">
    <property type="entry name" value="Rhodanese"/>
    <property type="match status" value="2"/>
</dbReference>
<evidence type="ECO:0000256" key="6">
    <source>
        <dbReference type="ARBA" id="ARBA00066832"/>
    </source>
</evidence>
<proteinExistence type="predicted"/>
<dbReference type="EC" id="2.8.1.2" evidence="6"/>
<evidence type="ECO:0000256" key="9">
    <source>
        <dbReference type="SAM" id="MobiDB-lite"/>
    </source>
</evidence>
<protein>
    <recommendedName>
        <fullName evidence="7">3-mercaptopyruvate sulfurtransferase</fullName>
        <ecNumber evidence="6">2.8.1.2</ecNumber>
    </recommendedName>
    <alternativeName>
        <fullName evidence="8">Rhodanese-like protein</fullName>
    </alternativeName>
</protein>
<dbReference type="PANTHER" id="PTHR11364:SF27">
    <property type="entry name" value="SULFURTRANSFERASE"/>
    <property type="match status" value="1"/>
</dbReference>